<dbReference type="GO" id="GO:0005737">
    <property type="term" value="C:cytoplasm"/>
    <property type="evidence" value="ECO:0007669"/>
    <property type="project" value="TreeGrafter"/>
</dbReference>
<dbReference type="AlphaFoldDB" id="A0AAE3ITJ4"/>
<dbReference type="InterPro" id="IPR008166">
    <property type="entry name" value="Glyco_transf_92"/>
</dbReference>
<keyword evidence="6" id="KW-0472">Membrane</keyword>
<dbReference type="EMBL" id="JAOUSF010000002">
    <property type="protein sequence ID" value="MCU9613189.1"/>
    <property type="molecule type" value="Genomic_DNA"/>
</dbReference>
<protein>
    <submittedName>
        <fullName evidence="7">Glycosyltransferase family 92 protein</fullName>
    </submittedName>
</protein>
<evidence type="ECO:0000313" key="7">
    <source>
        <dbReference type="EMBL" id="MCU9613189.1"/>
    </source>
</evidence>
<gene>
    <name evidence="7" type="ORF">OEV98_06440</name>
</gene>
<keyword evidence="8" id="KW-1185">Reference proteome</keyword>
<organism evidence="7 8">
    <name type="scientific">Perspicuibacillus lycopersici</name>
    <dbReference type="NCBI Taxonomy" id="1325689"/>
    <lineage>
        <taxon>Bacteria</taxon>
        <taxon>Bacillati</taxon>
        <taxon>Bacillota</taxon>
        <taxon>Bacilli</taxon>
        <taxon>Bacillales</taxon>
        <taxon>Bacillaceae</taxon>
        <taxon>Perspicuibacillus</taxon>
    </lineage>
</organism>
<evidence type="ECO:0000256" key="4">
    <source>
        <dbReference type="ARBA" id="ARBA00022692"/>
    </source>
</evidence>
<dbReference type="GO" id="GO:0016020">
    <property type="term" value="C:membrane"/>
    <property type="evidence" value="ECO:0007669"/>
    <property type="project" value="UniProtKB-SubCell"/>
</dbReference>
<comment type="subcellular location">
    <subcellularLocation>
        <location evidence="1">Membrane</location>
        <topology evidence="1">Single-pass membrane protein</topology>
    </subcellularLocation>
</comment>
<evidence type="ECO:0000313" key="8">
    <source>
        <dbReference type="Proteomes" id="UP001209318"/>
    </source>
</evidence>
<reference evidence="7" key="1">
    <citation type="submission" date="2022-10" db="EMBL/GenBank/DDBJ databases">
        <title>Description of Fervidibacillus gen. nov. in the family Fervidibacillaceae fam. nov. with two species, Fervidibacillus albus sp. nov., and Fervidibacillus halotolerans sp. nov., isolated from tidal flat sediments.</title>
        <authorList>
            <person name="Kwon K.K."/>
            <person name="Yang S.-H."/>
        </authorList>
    </citation>
    <scope>NUCLEOTIDE SEQUENCE</scope>
    <source>
        <strain evidence="7">JCM 19140</strain>
    </source>
</reference>
<proteinExistence type="predicted"/>
<evidence type="ECO:0000256" key="1">
    <source>
        <dbReference type="ARBA" id="ARBA00004167"/>
    </source>
</evidence>
<name>A0AAE3ITJ4_9BACI</name>
<dbReference type="Proteomes" id="UP001209318">
    <property type="component" value="Unassembled WGS sequence"/>
</dbReference>
<dbReference type="Pfam" id="PF01697">
    <property type="entry name" value="Glyco_transf_92"/>
    <property type="match status" value="1"/>
</dbReference>
<dbReference type="SUPFAM" id="SSF53448">
    <property type="entry name" value="Nucleotide-diphospho-sugar transferases"/>
    <property type="match status" value="1"/>
</dbReference>
<evidence type="ECO:0000256" key="5">
    <source>
        <dbReference type="ARBA" id="ARBA00022989"/>
    </source>
</evidence>
<dbReference type="InterPro" id="IPR029044">
    <property type="entry name" value="Nucleotide-diphossugar_trans"/>
</dbReference>
<sequence>MIKENRYLIFDRPINEFRYLIKKTASLVMTPYYKLLLNFIHPRNKKEKKFYVSICAIFRDEGKYLKEWIEFHKIVGIDHFYLYNNFSEDEYEEILTPYINNGEVTLIDWPIPQGQMEAYKDCVERFGSETQWIAFIDLDEYIIPNKMDTVREFLMPFEKNRPVVIVYWKYMGSSGIINRDVNGLITEDFIIGWKKYANIGKYFFNTSYEYDQNYKKNQYMHLMWGKHRRTMLPPVNCFNKECLYGIHPVPNEDMPIQINHYVVKSYNEYVEKKSKRGGGVHAEGFHTLDYFWYHDMKCQRVDYHAYKYLIKLKGKINHHE</sequence>
<evidence type="ECO:0000256" key="2">
    <source>
        <dbReference type="ARBA" id="ARBA00022676"/>
    </source>
</evidence>
<dbReference type="PANTHER" id="PTHR21461">
    <property type="entry name" value="GLYCOSYLTRANSFERASE FAMILY 92 PROTEIN"/>
    <property type="match status" value="1"/>
</dbReference>
<evidence type="ECO:0000256" key="6">
    <source>
        <dbReference type="ARBA" id="ARBA00023136"/>
    </source>
</evidence>
<dbReference type="RefSeq" id="WP_263072401.1">
    <property type="nucleotide sequence ID" value="NZ_JAOUSF010000002.1"/>
</dbReference>
<keyword evidence="5" id="KW-1133">Transmembrane helix</keyword>
<dbReference type="CDD" id="cd00761">
    <property type="entry name" value="Glyco_tranf_GTA_type"/>
    <property type="match status" value="1"/>
</dbReference>
<comment type="caution">
    <text evidence="7">The sequence shown here is derived from an EMBL/GenBank/DDBJ whole genome shotgun (WGS) entry which is preliminary data.</text>
</comment>
<dbReference type="GO" id="GO:0016757">
    <property type="term" value="F:glycosyltransferase activity"/>
    <property type="evidence" value="ECO:0007669"/>
    <property type="project" value="UniProtKB-KW"/>
</dbReference>
<dbReference type="PANTHER" id="PTHR21461:SF69">
    <property type="entry name" value="GLYCOSYLTRANSFERASE FAMILY 92 PROTEIN"/>
    <property type="match status" value="1"/>
</dbReference>
<accession>A0AAE3ITJ4</accession>
<keyword evidence="3" id="KW-0808">Transferase</keyword>
<dbReference type="Gene3D" id="3.90.550.10">
    <property type="entry name" value="Spore Coat Polysaccharide Biosynthesis Protein SpsA, Chain A"/>
    <property type="match status" value="1"/>
</dbReference>
<evidence type="ECO:0000256" key="3">
    <source>
        <dbReference type="ARBA" id="ARBA00022679"/>
    </source>
</evidence>
<keyword evidence="4" id="KW-0812">Transmembrane</keyword>
<keyword evidence="2" id="KW-0328">Glycosyltransferase</keyword>